<evidence type="ECO:0000256" key="4">
    <source>
        <dbReference type="RuleBase" id="RU003718"/>
    </source>
</evidence>
<dbReference type="PROSITE" id="PS00375">
    <property type="entry name" value="UDPGT"/>
    <property type="match status" value="1"/>
</dbReference>
<dbReference type="EC" id="2.4.1.-" evidence="5"/>
<name>A0ABD3AP66_9GENT</name>
<dbReference type="InterPro" id="IPR035595">
    <property type="entry name" value="UDP_glycos_trans_CS"/>
</dbReference>
<evidence type="ECO:0000256" key="2">
    <source>
        <dbReference type="ARBA" id="ARBA00022676"/>
    </source>
</evidence>
<dbReference type="InterPro" id="IPR002213">
    <property type="entry name" value="UDP_glucos_trans"/>
</dbReference>
<evidence type="ECO:0000313" key="7">
    <source>
        <dbReference type="Proteomes" id="UP001630127"/>
    </source>
</evidence>
<dbReference type="FunFam" id="3.40.50.2000:FF:000129">
    <property type="entry name" value="Glycosyltransferase"/>
    <property type="match status" value="1"/>
</dbReference>
<reference evidence="6 7" key="1">
    <citation type="submission" date="2024-11" db="EMBL/GenBank/DDBJ databases">
        <title>A near-complete genome assembly of Cinchona calisaya.</title>
        <authorList>
            <person name="Lian D.C."/>
            <person name="Zhao X.W."/>
            <person name="Wei L."/>
        </authorList>
    </citation>
    <scope>NUCLEOTIDE SEQUENCE [LARGE SCALE GENOMIC DNA]</scope>
    <source>
        <tissue evidence="6">Nenye</tissue>
    </source>
</reference>
<comment type="caution">
    <text evidence="6">The sequence shown here is derived from an EMBL/GenBank/DDBJ whole genome shotgun (WGS) entry which is preliminary data.</text>
</comment>
<keyword evidence="3 4" id="KW-0808">Transferase</keyword>
<dbReference type="FunFam" id="3.40.50.2000:FF:000091">
    <property type="entry name" value="Glycosyltransferase"/>
    <property type="match status" value="1"/>
</dbReference>
<keyword evidence="7" id="KW-1185">Reference proteome</keyword>
<dbReference type="PANTHER" id="PTHR11926:SF1560">
    <property type="entry name" value="UDP-GLYCOSYLTRANSFERASE 74E1-RELATED"/>
    <property type="match status" value="1"/>
</dbReference>
<dbReference type="Proteomes" id="UP001630127">
    <property type="component" value="Unassembled WGS sequence"/>
</dbReference>
<dbReference type="PANTHER" id="PTHR11926">
    <property type="entry name" value="GLUCOSYL/GLUCURONOSYL TRANSFERASES"/>
    <property type="match status" value="1"/>
</dbReference>
<evidence type="ECO:0000256" key="3">
    <source>
        <dbReference type="ARBA" id="ARBA00022679"/>
    </source>
</evidence>
<accession>A0ABD3AP66</accession>
<dbReference type="CDD" id="cd03784">
    <property type="entry name" value="GT1_Gtf-like"/>
    <property type="match status" value="1"/>
</dbReference>
<evidence type="ECO:0000256" key="5">
    <source>
        <dbReference type="RuleBase" id="RU362057"/>
    </source>
</evidence>
<evidence type="ECO:0000256" key="1">
    <source>
        <dbReference type="ARBA" id="ARBA00009995"/>
    </source>
</evidence>
<dbReference type="Gene3D" id="3.40.50.2000">
    <property type="entry name" value="Glycogen Phosphorylase B"/>
    <property type="match status" value="2"/>
</dbReference>
<protein>
    <recommendedName>
        <fullName evidence="5">Glycosyltransferase</fullName>
        <ecNumber evidence="5">2.4.1.-</ecNumber>
    </recommendedName>
</protein>
<comment type="similarity">
    <text evidence="1 4">Belongs to the UDP-glycosyltransferase family.</text>
</comment>
<dbReference type="AlphaFoldDB" id="A0ABD3AP66"/>
<dbReference type="EMBL" id="JBJUIK010000003">
    <property type="protein sequence ID" value="KAL3532863.1"/>
    <property type="molecule type" value="Genomic_DNA"/>
</dbReference>
<keyword evidence="2 4" id="KW-0328">Glycosyltransferase</keyword>
<gene>
    <name evidence="6" type="ORF">ACH5RR_006384</name>
</gene>
<dbReference type="GO" id="GO:0102454">
    <property type="term" value="F:cyanidin 3-O-galactosyltransferase activity"/>
    <property type="evidence" value="ECO:0007669"/>
    <property type="project" value="UniProtKB-ARBA"/>
</dbReference>
<dbReference type="GO" id="GO:0009813">
    <property type="term" value="P:flavonoid biosynthetic process"/>
    <property type="evidence" value="ECO:0007669"/>
    <property type="project" value="UniProtKB-ARBA"/>
</dbReference>
<organism evidence="6 7">
    <name type="scientific">Cinchona calisaya</name>
    <dbReference type="NCBI Taxonomy" id="153742"/>
    <lineage>
        <taxon>Eukaryota</taxon>
        <taxon>Viridiplantae</taxon>
        <taxon>Streptophyta</taxon>
        <taxon>Embryophyta</taxon>
        <taxon>Tracheophyta</taxon>
        <taxon>Spermatophyta</taxon>
        <taxon>Magnoliopsida</taxon>
        <taxon>eudicotyledons</taxon>
        <taxon>Gunneridae</taxon>
        <taxon>Pentapetalae</taxon>
        <taxon>asterids</taxon>
        <taxon>lamiids</taxon>
        <taxon>Gentianales</taxon>
        <taxon>Rubiaceae</taxon>
        <taxon>Cinchonoideae</taxon>
        <taxon>Cinchoneae</taxon>
        <taxon>Cinchona</taxon>
    </lineage>
</organism>
<sequence>MSTSSHIAVFAFPFGTHTAPLLDLVQRLAASAPDVKFSFFSTSESNSLIFSGSKADDLGNIKAYNVSDGIPDGHIFGGNQHLEAVGLFIKATPDNFVKVVKEAEEDAGVKISCLVTDAFLWFACDLAEEIGVPWIPFWTAASSSLSAHLYTDEIRREIATSERSEQTLALIPGLQGLNINDLPNEVLMDSQESPLAHMLYNMALKLPKATAVVLNSFEEIDPAITTDLKSMLKKFLNIGPSPLLAAASKKPPSADKDECLSWLEKQNNASVVYISFGTVISPPPDEIVALANALETCEVPFLWSLKDHAKKHLPEGFIDRARNNNGKFVTWAPQVRVLEHGAVGVFVTHCGWNSILESISFGVPLICRPFFGDQKLNSRMVQDGWKIGLKVDGGVFTKSGTINAIQYILSSDKGKAISENVRVLKEKALDAVKPNGSSTRNFQELIEIVTKSPVQ</sequence>
<evidence type="ECO:0000313" key="6">
    <source>
        <dbReference type="EMBL" id="KAL3532863.1"/>
    </source>
</evidence>
<dbReference type="SUPFAM" id="SSF53756">
    <property type="entry name" value="UDP-Glycosyltransferase/glycogen phosphorylase"/>
    <property type="match status" value="1"/>
</dbReference>
<proteinExistence type="inferred from homology"/>
<dbReference type="Pfam" id="PF00201">
    <property type="entry name" value="UDPGT"/>
    <property type="match status" value="1"/>
</dbReference>